<name>A0A6J1DVD6_MOMCH</name>
<protein>
    <submittedName>
        <fullName evidence="4 5">Uncharacterized protein LOC111024718 isoform X1</fullName>
    </submittedName>
</protein>
<dbReference type="InterPro" id="IPR028348">
    <property type="entry name" value="FAD-binding_protein"/>
</dbReference>
<evidence type="ECO:0000313" key="4">
    <source>
        <dbReference type="RefSeq" id="XP_022158180.1"/>
    </source>
</evidence>
<dbReference type="RefSeq" id="XP_022158180.1">
    <property type="nucleotide sequence ID" value="XM_022302488.1"/>
</dbReference>
<dbReference type="SUPFAM" id="SSF51905">
    <property type="entry name" value="FAD/NAD(P)-binding domain"/>
    <property type="match status" value="1"/>
</dbReference>
<evidence type="ECO:0000313" key="5">
    <source>
        <dbReference type="RefSeq" id="XP_022158181.1"/>
    </source>
</evidence>
<evidence type="ECO:0000259" key="1">
    <source>
        <dbReference type="Pfam" id="PF00070"/>
    </source>
</evidence>
<dbReference type="Pfam" id="PF21688">
    <property type="entry name" value="FAD-depend_C"/>
    <property type="match status" value="1"/>
</dbReference>
<evidence type="ECO:0000313" key="7">
    <source>
        <dbReference type="RefSeq" id="XP_022158183.1"/>
    </source>
</evidence>
<dbReference type="Pfam" id="PF00070">
    <property type="entry name" value="Pyr_redox"/>
    <property type="match status" value="1"/>
</dbReference>
<feature type="domain" description="Pyridine nucleotide-disulphide oxidoreductase N-terminal" evidence="1">
    <location>
        <begin position="213"/>
        <end position="269"/>
    </location>
</feature>
<organism evidence="3 7">
    <name type="scientific">Momordica charantia</name>
    <name type="common">Bitter gourd</name>
    <name type="synonym">Balsam pear</name>
    <dbReference type="NCBI Taxonomy" id="3673"/>
    <lineage>
        <taxon>Eukaryota</taxon>
        <taxon>Viridiplantae</taxon>
        <taxon>Streptophyta</taxon>
        <taxon>Embryophyta</taxon>
        <taxon>Tracheophyta</taxon>
        <taxon>Spermatophyta</taxon>
        <taxon>Magnoliopsida</taxon>
        <taxon>eudicotyledons</taxon>
        <taxon>Gunneridae</taxon>
        <taxon>Pentapetalae</taxon>
        <taxon>rosids</taxon>
        <taxon>fabids</taxon>
        <taxon>Cucurbitales</taxon>
        <taxon>Cucurbitaceae</taxon>
        <taxon>Momordiceae</taxon>
        <taxon>Momordica</taxon>
    </lineage>
</organism>
<dbReference type="InterPro" id="IPR049516">
    <property type="entry name" value="FAD-depend_C"/>
</dbReference>
<dbReference type="RefSeq" id="XP_022158181.1">
    <property type="nucleotide sequence ID" value="XM_022302489.1"/>
</dbReference>
<gene>
    <name evidence="4 5 6 7" type="primary">LOC111024718</name>
</gene>
<reference evidence="4 5" key="1">
    <citation type="submission" date="2025-04" db="UniProtKB">
        <authorList>
            <consortium name="RefSeq"/>
        </authorList>
    </citation>
    <scope>IDENTIFICATION</scope>
    <source>
        <strain evidence="4 5">OHB3-1</strain>
    </source>
</reference>
<dbReference type="AlphaFoldDB" id="A0A6J1DVD6"/>
<accession>A0A6J1DVD6</accession>
<dbReference type="Gene3D" id="3.50.50.60">
    <property type="entry name" value="FAD/NAD(P)-binding domain"/>
    <property type="match status" value="2"/>
</dbReference>
<dbReference type="Proteomes" id="UP000504603">
    <property type="component" value="Unplaced"/>
</dbReference>
<proteinExistence type="predicted"/>
<dbReference type="OrthoDB" id="2690153at2759"/>
<evidence type="ECO:0000313" key="6">
    <source>
        <dbReference type="RefSeq" id="XP_022158182.1"/>
    </source>
</evidence>
<evidence type="ECO:0000313" key="3">
    <source>
        <dbReference type="Proteomes" id="UP000504603"/>
    </source>
</evidence>
<evidence type="ECO:0000259" key="2">
    <source>
        <dbReference type="Pfam" id="PF21688"/>
    </source>
</evidence>
<dbReference type="InterPro" id="IPR039648">
    <property type="entry name" value="DHPH_N"/>
</dbReference>
<dbReference type="RefSeq" id="XP_022158183.1">
    <property type="nucleotide sequence ID" value="XM_022302491.1"/>
</dbReference>
<dbReference type="PRINTS" id="PR00419">
    <property type="entry name" value="ADXRDTASE"/>
</dbReference>
<sequence length="696" mass="76275">MALLPPKLALGCPNSTLFSVTLRLSSPRLPPFRVSCAKRTGKKRYPSEKKKLKLKHKEVLTTVKNKFEGIWRLFKLGVPVEKDHGKDFHGLSDALMQEIAKVLEFPVASMLPREAFSVIRKSFDARKMLKEPKFVYTVEMDVHKLLILEPRVRDFISDLEPKVGLMEHIAKEKVSNDVISIVHDLKSNHEVVGENGLNGHSGPHLRTSNRKPRIAVVGSGPSGLFASVVLAEFGADVTLIERGQPVEQRGRDIGALVARRILELDSNFCFGEGGAGTWSDGKLVTRIGRNSGSVQAVMKSLVYFGAPKNILLDGKPHLGTDKLIPLLRSIRQHLQMLGVTIKFGTRVDDLIEENGHIVGVKVSDSRDMLKLTNQKLEYDAIILAVGHSARDVYQMLTSHNVSLVPKEFAVGLRIEHPQELINSIQYSGLANEVEKGRGKVPVADYKVAKYVNIDTQDPSSNSLAASRSCYSFCMCPGGQVVLTSTDPLELCINGMSFSRRSSRWANAALVVTVSTKDFNDLSFQGPLAGVQFQRELERRAAVMGGGNFVLPVQTATNFMDRTLRVTSVPPSSYRLGVKASNLHELFPDHITEALQQSILAFDQELPGFLSSDALLHGVETRTSSPVQIPRNPETYESTSLRGLYPVGEGAGYAGGIVSAAVDGMYAGFAVAKNFNLYHGDLEMVLGKAQSSGSVMY</sequence>
<dbReference type="GeneID" id="111024718"/>
<keyword evidence="3" id="KW-1185">Reference proteome</keyword>
<dbReference type="PANTHER" id="PTHR42842:SF3">
    <property type="entry name" value="FAD_NAD(P)-BINDING OXIDOREDUCTASE FAMILY PROTEIN"/>
    <property type="match status" value="1"/>
</dbReference>
<dbReference type="RefSeq" id="XP_022158182.1">
    <property type="nucleotide sequence ID" value="XM_022302490.1"/>
</dbReference>
<dbReference type="InterPro" id="IPR036188">
    <property type="entry name" value="FAD/NAD-bd_sf"/>
</dbReference>
<dbReference type="PANTHER" id="PTHR42842">
    <property type="entry name" value="FAD/NAD(P)-BINDING OXIDOREDUCTASE"/>
    <property type="match status" value="1"/>
</dbReference>
<dbReference type="KEGG" id="mcha:111024718"/>
<feature type="domain" description="FAD-dependent protein C-terminal" evidence="2">
    <location>
        <begin position="407"/>
        <end position="622"/>
    </location>
</feature>